<protein>
    <recommendedName>
        <fullName evidence="1">HigA2-like helix-turn-helix domain-containing protein</fullName>
    </recommendedName>
</protein>
<dbReference type="GO" id="GO:0003677">
    <property type="term" value="F:DNA binding"/>
    <property type="evidence" value="ECO:0007669"/>
    <property type="project" value="InterPro"/>
</dbReference>
<dbReference type="KEGG" id="cgy:CGLY_00505"/>
<dbReference type="STRING" id="1404245.CGLY_00505"/>
<dbReference type="InterPro" id="IPR010982">
    <property type="entry name" value="Lambda_DNA-bd_dom_sf"/>
</dbReference>
<sequence length="96" mass="10406">MNTTITRTTSVWDALADTPAEAENLRIRSALLSSINDHITEKRWNADTTAGTLGVTHPRLAELSAGRIDRFTLDDLVSIGITIGIHLGVTHDRAQG</sequence>
<keyword evidence="3" id="KW-1185">Reference proteome</keyword>
<dbReference type="SUPFAM" id="SSF47413">
    <property type="entry name" value="lambda repressor-like DNA-binding domains"/>
    <property type="match status" value="1"/>
</dbReference>
<dbReference type="AlphaFoldDB" id="X5DMM1"/>
<evidence type="ECO:0000259" key="1">
    <source>
        <dbReference type="Pfam" id="PF13744"/>
    </source>
</evidence>
<reference evidence="2 3" key="1">
    <citation type="journal article" date="2015" name="Int. J. Syst. Evol. Microbiol.">
        <title>Revisiting Corynebacterium glyciniphilum (ex Kubota et al., 1972) sp. nov., nom. rev., isolated from putrefied banana.</title>
        <authorList>
            <person name="Al-Dilaimi A."/>
            <person name="Bednarz H."/>
            <person name="Lomker A."/>
            <person name="Niehaus K."/>
            <person name="Kalinowski J."/>
            <person name="Ruckert C."/>
        </authorList>
    </citation>
    <scope>NUCLEOTIDE SEQUENCE [LARGE SCALE GENOMIC DNA]</scope>
    <source>
        <strain evidence="2">AJ 3170</strain>
    </source>
</reference>
<name>X5DMM1_9CORY</name>
<evidence type="ECO:0000313" key="3">
    <source>
        <dbReference type="Proteomes" id="UP000023703"/>
    </source>
</evidence>
<gene>
    <name evidence="2" type="ORF">CGLY_00505</name>
</gene>
<dbReference type="Proteomes" id="UP000023703">
    <property type="component" value="Chromosome"/>
</dbReference>
<proteinExistence type="predicted"/>
<dbReference type="EMBL" id="CP006842">
    <property type="protein sequence ID" value="AHW62549.1"/>
    <property type="molecule type" value="Genomic_DNA"/>
</dbReference>
<dbReference type="InterPro" id="IPR039554">
    <property type="entry name" value="HigA2-like_HTH"/>
</dbReference>
<dbReference type="HOGENOM" id="CLU_163934_2_2_11"/>
<accession>X5DMM1</accession>
<dbReference type="eggNOG" id="COG5606">
    <property type="taxonomic scope" value="Bacteria"/>
</dbReference>
<evidence type="ECO:0000313" key="2">
    <source>
        <dbReference type="EMBL" id="AHW62549.1"/>
    </source>
</evidence>
<organism evidence="2 3">
    <name type="scientific">Corynebacterium glyciniphilum AJ 3170</name>
    <dbReference type="NCBI Taxonomy" id="1404245"/>
    <lineage>
        <taxon>Bacteria</taxon>
        <taxon>Bacillati</taxon>
        <taxon>Actinomycetota</taxon>
        <taxon>Actinomycetes</taxon>
        <taxon>Mycobacteriales</taxon>
        <taxon>Corynebacteriaceae</taxon>
        <taxon>Corynebacterium</taxon>
    </lineage>
</organism>
<feature type="domain" description="HigA2-like helix-turn-helix" evidence="1">
    <location>
        <begin position="15"/>
        <end position="87"/>
    </location>
</feature>
<dbReference type="Pfam" id="PF13744">
    <property type="entry name" value="HTH_37"/>
    <property type="match status" value="1"/>
</dbReference>
<dbReference type="Gene3D" id="1.10.260.40">
    <property type="entry name" value="lambda repressor-like DNA-binding domains"/>
    <property type="match status" value="1"/>
</dbReference>